<evidence type="ECO:0000313" key="5">
    <source>
        <dbReference type="Proteomes" id="UP000030853"/>
    </source>
</evidence>
<dbReference type="SUPFAM" id="SSF55729">
    <property type="entry name" value="Acyl-CoA N-acyltransferases (Nat)"/>
    <property type="match status" value="1"/>
</dbReference>
<dbReference type="AlphaFoldDB" id="A0A0B1R3J9"/>
<dbReference type="InterPro" id="IPR000182">
    <property type="entry name" value="GNAT_dom"/>
</dbReference>
<accession>A0A0B1R3J9</accession>
<feature type="domain" description="N-acetyltransferase" evidence="3">
    <location>
        <begin position="21"/>
        <end position="175"/>
    </location>
</feature>
<dbReference type="CDD" id="cd04301">
    <property type="entry name" value="NAT_SF"/>
    <property type="match status" value="1"/>
</dbReference>
<evidence type="ECO:0000259" key="3">
    <source>
        <dbReference type="PROSITE" id="PS51186"/>
    </source>
</evidence>
<dbReference type="InterPro" id="IPR016181">
    <property type="entry name" value="Acyl_CoA_acyltransferase"/>
</dbReference>
<dbReference type="PROSITE" id="PS51186">
    <property type="entry name" value="GNAT"/>
    <property type="match status" value="1"/>
</dbReference>
<dbReference type="RefSeq" id="WP_039335877.1">
    <property type="nucleotide sequence ID" value="NZ_JTJJ01000106.1"/>
</dbReference>
<sequence length="185" mass="20817">MNIVQLNAETLPRYRKALAALMIDAIQHNMAAAFHSSHGQQAHQEAERYFHSLRDGMARHELLLWVALTDDGVAGSVQLSICQRPDGRNRAEVLHLLVHLTAQLEGIGRELMNRLESKAESYQRSLLYLDVLAGSPIEHFYRAHGYHYLGELPDYALCADGHPHPGAIYYKRLRTSAAETLATSY</sequence>
<evidence type="ECO:0000256" key="1">
    <source>
        <dbReference type="ARBA" id="ARBA00022679"/>
    </source>
</evidence>
<dbReference type="GO" id="GO:0016747">
    <property type="term" value="F:acyltransferase activity, transferring groups other than amino-acyl groups"/>
    <property type="evidence" value="ECO:0007669"/>
    <property type="project" value="InterPro"/>
</dbReference>
<dbReference type="Pfam" id="PF00583">
    <property type="entry name" value="Acetyltransf_1"/>
    <property type="match status" value="1"/>
</dbReference>
<protein>
    <submittedName>
        <fullName evidence="4">Acetyltransferase</fullName>
    </submittedName>
</protein>
<dbReference type="InterPro" id="IPR050832">
    <property type="entry name" value="Bact_Acetyltransf"/>
</dbReference>
<name>A0A0B1R3J9_9GAMM</name>
<evidence type="ECO:0000313" key="4">
    <source>
        <dbReference type="EMBL" id="KHJ65787.1"/>
    </source>
</evidence>
<keyword evidence="2" id="KW-0012">Acyltransferase</keyword>
<organism evidence="4 5">
    <name type="scientific">Pantoea rodasii</name>
    <dbReference type="NCBI Taxonomy" id="1076549"/>
    <lineage>
        <taxon>Bacteria</taxon>
        <taxon>Pseudomonadati</taxon>
        <taxon>Pseudomonadota</taxon>
        <taxon>Gammaproteobacteria</taxon>
        <taxon>Enterobacterales</taxon>
        <taxon>Erwiniaceae</taxon>
        <taxon>Pantoea</taxon>
    </lineage>
</organism>
<proteinExistence type="predicted"/>
<comment type="caution">
    <text evidence="4">The sequence shown here is derived from an EMBL/GenBank/DDBJ whole genome shotgun (WGS) entry which is preliminary data.</text>
</comment>
<dbReference type="EMBL" id="JTJJ01000106">
    <property type="protein sequence ID" value="KHJ65787.1"/>
    <property type="molecule type" value="Genomic_DNA"/>
</dbReference>
<dbReference type="PANTHER" id="PTHR43877">
    <property type="entry name" value="AMINOALKYLPHOSPHONATE N-ACETYLTRANSFERASE-RELATED-RELATED"/>
    <property type="match status" value="1"/>
</dbReference>
<dbReference type="Gene3D" id="3.40.630.30">
    <property type="match status" value="1"/>
</dbReference>
<dbReference type="PANTHER" id="PTHR43877:SF2">
    <property type="entry name" value="AMINOALKYLPHOSPHONATE N-ACETYLTRANSFERASE-RELATED"/>
    <property type="match status" value="1"/>
</dbReference>
<dbReference type="Proteomes" id="UP000030853">
    <property type="component" value="Unassembled WGS sequence"/>
</dbReference>
<evidence type="ECO:0000256" key="2">
    <source>
        <dbReference type="ARBA" id="ARBA00023315"/>
    </source>
</evidence>
<keyword evidence="1 4" id="KW-0808">Transferase</keyword>
<reference evidence="4 5" key="1">
    <citation type="submission" date="2014-11" db="EMBL/GenBank/DDBJ databases">
        <title>Genome sequencing of Pantoea rodasii ND03.</title>
        <authorList>
            <person name="Muhamad Yunos N.Y."/>
            <person name="Chan K.-G."/>
        </authorList>
    </citation>
    <scope>NUCLEOTIDE SEQUENCE [LARGE SCALE GENOMIC DNA]</scope>
    <source>
        <strain evidence="4 5">ND03</strain>
    </source>
</reference>
<gene>
    <name evidence="4" type="ORF">QU24_22745</name>
</gene>